<dbReference type="AlphaFoldDB" id="A0A1H6TW97"/>
<dbReference type="PANTHER" id="PTHR23514">
    <property type="entry name" value="BYPASS OF STOP CODON PROTEIN 6"/>
    <property type="match status" value="1"/>
</dbReference>
<dbReference type="GO" id="GO:0005886">
    <property type="term" value="C:plasma membrane"/>
    <property type="evidence" value="ECO:0007669"/>
    <property type="project" value="UniProtKB-SubCell"/>
</dbReference>
<dbReference type="RefSeq" id="WP_052405481.1">
    <property type="nucleotide sequence ID" value="NZ_BBLU01000001.1"/>
</dbReference>
<dbReference type="Pfam" id="PF07690">
    <property type="entry name" value="MFS_1"/>
    <property type="match status" value="2"/>
</dbReference>
<protein>
    <submittedName>
        <fullName evidence="7">Fucose permease</fullName>
    </submittedName>
</protein>
<feature type="transmembrane region" description="Helical" evidence="5">
    <location>
        <begin position="333"/>
        <end position="355"/>
    </location>
</feature>
<proteinExistence type="predicted"/>
<feature type="transmembrane region" description="Helical" evidence="5">
    <location>
        <begin position="103"/>
        <end position="124"/>
    </location>
</feature>
<keyword evidence="8" id="KW-1185">Reference proteome</keyword>
<evidence type="ECO:0000259" key="6">
    <source>
        <dbReference type="PROSITE" id="PS50850"/>
    </source>
</evidence>
<feature type="domain" description="Major facilitator superfamily (MFS) profile" evidence="6">
    <location>
        <begin position="170"/>
        <end position="401"/>
    </location>
</feature>
<dbReference type="EMBL" id="FNZI01000001">
    <property type="protein sequence ID" value="SEI84281.1"/>
    <property type="molecule type" value="Genomic_DNA"/>
</dbReference>
<name>A0A1H6TW97_9MICO</name>
<reference evidence="8" key="1">
    <citation type="submission" date="2016-10" db="EMBL/GenBank/DDBJ databases">
        <authorList>
            <person name="Varghese N."/>
        </authorList>
    </citation>
    <scope>NUCLEOTIDE SEQUENCE [LARGE SCALE GENOMIC DNA]</scope>
    <source>
        <strain evidence="8">DSM 24868</strain>
    </source>
</reference>
<dbReference type="STRING" id="1043493.SAMN05421637_0161"/>
<dbReference type="Gene3D" id="1.20.1250.20">
    <property type="entry name" value="MFS general substrate transporter like domains"/>
    <property type="match status" value="2"/>
</dbReference>
<evidence type="ECO:0000256" key="5">
    <source>
        <dbReference type="SAM" id="Phobius"/>
    </source>
</evidence>
<dbReference type="PROSITE" id="PS50850">
    <property type="entry name" value="MFS"/>
    <property type="match status" value="1"/>
</dbReference>
<dbReference type="Proteomes" id="UP000183315">
    <property type="component" value="Unassembled WGS sequence"/>
</dbReference>
<dbReference type="OrthoDB" id="151222at2"/>
<feature type="transmembrane region" description="Helical" evidence="5">
    <location>
        <begin position="164"/>
        <end position="188"/>
    </location>
</feature>
<dbReference type="eggNOG" id="COG2814">
    <property type="taxonomic scope" value="Bacteria"/>
</dbReference>
<dbReference type="InterPro" id="IPR011701">
    <property type="entry name" value="MFS"/>
</dbReference>
<dbReference type="InterPro" id="IPR020846">
    <property type="entry name" value="MFS_dom"/>
</dbReference>
<feature type="transmembrane region" description="Helical" evidence="5">
    <location>
        <begin position="80"/>
        <end position="97"/>
    </location>
</feature>
<keyword evidence="4 5" id="KW-0472">Membrane</keyword>
<evidence type="ECO:0000256" key="1">
    <source>
        <dbReference type="ARBA" id="ARBA00004651"/>
    </source>
</evidence>
<comment type="subcellular location">
    <subcellularLocation>
        <location evidence="1">Cell membrane</location>
        <topology evidence="1">Multi-pass membrane protein</topology>
    </subcellularLocation>
</comment>
<feature type="transmembrane region" description="Helical" evidence="5">
    <location>
        <begin position="239"/>
        <end position="262"/>
    </location>
</feature>
<dbReference type="GO" id="GO:0022857">
    <property type="term" value="F:transmembrane transporter activity"/>
    <property type="evidence" value="ECO:0007669"/>
    <property type="project" value="InterPro"/>
</dbReference>
<gene>
    <name evidence="7" type="ORF">SAMN05421637_0161</name>
</gene>
<feature type="transmembrane region" description="Helical" evidence="5">
    <location>
        <begin position="209"/>
        <end position="233"/>
    </location>
</feature>
<evidence type="ECO:0000313" key="8">
    <source>
        <dbReference type="Proteomes" id="UP000183315"/>
    </source>
</evidence>
<dbReference type="PANTHER" id="PTHR23514:SF13">
    <property type="entry name" value="INNER MEMBRANE PROTEIN YBJJ"/>
    <property type="match status" value="1"/>
</dbReference>
<evidence type="ECO:0000313" key="7">
    <source>
        <dbReference type="EMBL" id="SEI84281.1"/>
    </source>
</evidence>
<keyword evidence="3 5" id="KW-1133">Transmembrane helix</keyword>
<keyword evidence="2 5" id="KW-0812">Transmembrane</keyword>
<evidence type="ECO:0000256" key="3">
    <source>
        <dbReference type="ARBA" id="ARBA00022989"/>
    </source>
</evidence>
<dbReference type="SUPFAM" id="SSF103473">
    <property type="entry name" value="MFS general substrate transporter"/>
    <property type="match status" value="1"/>
</dbReference>
<accession>A0A1H6TW97</accession>
<organism evidence="7 8">
    <name type="scientific">Demequina mangrovi</name>
    <dbReference type="NCBI Taxonomy" id="1043493"/>
    <lineage>
        <taxon>Bacteria</taxon>
        <taxon>Bacillati</taxon>
        <taxon>Actinomycetota</taxon>
        <taxon>Actinomycetes</taxon>
        <taxon>Micrococcales</taxon>
        <taxon>Demequinaceae</taxon>
        <taxon>Demequina</taxon>
    </lineage>
</organism>
<sequence length="401" mass="40308">MTELASPLVPIRFERLGVTAAYIAQGLSYATVVTALPQFKERYSIDDDTVSLITLTVVLGAAAGSVMADRVAVRLGSRASLVLGLALQAAALVSIAAPVPFPVFWSLFAVYGLGLGCVDASAAMQGVLVQRRMGKAVMGSFFAANTGAAIAGALLMSAGAATPLGASLGLVAAGAVAAVTAALGVRLLDPTRERAADTGSARPPLPMRGLWALGLVVLAALTADSTVATWSSIHLSDGLGASAAVAPLGYAVYAGTTLLTRLVSDLAVRRFGRAPLAIATVSIAGAGLLIAGAVPAVPAALLGFALAGMGVGALIPLAFSAAGDLDHRRGDEIIARVNLFNYPGALIGAVLPGMLASDGDFRVSFLLAAVLLLPALGAVRRFRAGDVARVPAVPRRPDATG</sequence>
<feature type="transmembrane region" description="Helical" evidence="5">
    <location>
        <begin position="49"/>
        <end position="68"/>
    </location>
</feature>
<evidence type="ECO:0000256" key="4">
    <source>
        <dbReference type="ARBA" id="ARBA00023136"/>
    </source>
</evidence>
<dbReference type="InterPro" id="IPR051788">
    <property type="entry name" value="MFS_Transporter"/>
</dbReference>
<feature type="transmembrane region" description="Helical" evidence="5">
    <location>
        <begin position="361"/>
        <end position="379"/>
    </location>
</feature>
<dbReference type="InterPro" id="IPR036259">
    <property type="entry name" value="MFS_trans_sf"/>
</dbReference>
<feature type="transmembrane region" description="Helical" evidence="5">
    <location>
        <begin position="274"/>
        <end position="294"/>
    </location>
</feature>
<feature type="transmembrane region" description="Helical" evidence="5">
    <location>
        <begin position="300"/>
        <end position="321"/>
    </location>
</feature>
<feature type="transmembrane region" description="Helical" evidence="5">
    <location>
        <begin position="136"/>
        <end position="158"/>
    </location>
</feature>
<evidence type="ECO:0000256" key="2">
    <source>
        <dbReference type="ARBA" id="ARBA00022692"/>
    </source>
</evidence>